<organism evidence="1 2">
    <name type="scientific">Polychaeton citri CBS 116435</name>
    <dbReference type="NCBI Taxonomy" id="1314669"/>
    <lineage>
        <taxon>Eukaryota</taxon>
        <taxon>Fungi</taxon>
        <taxon>Dikarya</taxon>
        <taxon>Ascomycota</taxon>
        <taxon>Pezizomycotina</taxon>
        <taxon>Dothideomycetes</taxon>
        <taxon>Dothideomycetidae</taxon>
        <taxon>Capnodiales</taxon>
        <taxon>Capnodiaceae</taxon>
        <taxon>Polychaeton</taxon>
    </lineage>
</organism>
<dbReference type="AlphaFoldDB" id="A0A9P4QJ61"/>
<dbReference type="Proteomes" id="UP000799441">
    <property type="component" value="Unassembled WGS sequence"/>
</dbReference>
<evidence type="ECO:0000313" key="1">
    <source>
        <dbReference type="EMBL" id="KAF2725722.1"/>
    </source>
</evidence>
<protein>
    <submittedName>
        <fullName evidence="1">Uncharacterized protein</fullName>
    </submittedName>
</protein>
<accession>A0A9P4QJ61</accession>
<name>A0A9P4QJ61_9PEZI</name>
<comment type="caution">
    <text evidence="1">The sequence shown here is derived from an EMBL/GenBank/DDBJ whole genome shotgun (WGS) entry which is preliminary data.</text>
</comment>
<proteinExistence type="predicted"/>
<dbReference type="EMBL" id="MU003766">
    <property type="protein sequence ID" value="KAF2725722.1"/>
    <property type="molecule type" value="Genomic_DNA"/>
</dbReference>
<sequence>MPSTFRRRQLFVPETALHTSVLLFVLAEAQGETRARVGGSRSCLRGRDAAARRLNAADRPRLQMARRKKEVKIPNHWLWLGETTRLLYIMRSSGQMRHSARIYNLQLLHAG</sequence>
<reference evidence="1" key="1">
    <citation type="journal article" date="2020" name="Stud. Mycol.">
        <title>101 Dothideomycetes genomes: a test case for predicting lifestyles and emergence of pathogens.</title>
        <authorList>
            <person name="Haridas S."/>
            <person name="Albert R."/>
            <person name="Binder M."/>
            <person name="Bloem J."/>
            <person name="Labutti K."/>
            <person name="Salamov A."/>
            <person name="Andreopoulos B."/>
            <person name="Baker S."/>
            <person name="Barry K."/>
            <person name="Bills G."/>
            <person name="Bluhm B."/>
            <person name="Cannon C."/>
            <person name="Castanera R."/>
            <person name="Culley D."/>
            <person name="Daum C."/>
            <person name="Ezra D."/>
            <person name="Gonzalez J."/>
            <person name="Henrissat B."/>
            <person name="Kuo A."/>
            <person name="Liang C."/>
            <person name="Lipzen A."/>
            <person name="Lutzoni F."/>
            <person name="Magnuson J."/>
            <person name="Mondo S."/>
            <person name="Nolan M."/>
            <person name="Ohm R."/>
            <person name="Pangilinan J."/>
            <person name="Park H.-J."/>
            <person name="Ramirez L."/>
            <person name="Alfaro M."/>
            <person name="Sun H."/>
            <person name="Tritt A."/>
            <person name="Yoshinaga Y."/>
            <person name="Zwiers L.-H."/>
            <person name="Turgeon B."/>
            <person name="Goodwin S."/>
            <person name="Spatafora J."/>
            <person name="Crous P."/>
            <person name="Grigoriev I."/>
        </authorList>
    </citation>
    <scope>NUCLEOTIDE SEQUENCE</scope>
    <source>
        <strain evidence="1">CBS 116435</strain>
    </source>
</reference>
<evidence type="ECO:0000313" key="2">
    <source>
        <dbReference type="Proteomes" id="UP000799441"/>
    </source>
</evidence>
<gene>
    <name evidence="1" type="ORF">K431DRAFT_280428</name>
</gene>
<keyword evidence="2" id="KW-1185">Reference proteome</keyword>